<feature type="compositionally biased region" description="Basic and acidic residues" evidence="1">
    <location>
        <begin position="11"/>
        <end position="26"/>
    </location>
</feature>
<proteinExistence type="predicted"/>
<sequence>MRAEGGGMGARMEEGGEGEKQEKGEAMEEGEEVEDGEELEDGGASGKLKEARSFNSTPVCRAVGGVTLLVECTAGVPIHQRRGTA</sequence>
<dbReference type="AlphaFoldDB" id="A0A9W7D0Z0"/>
<organism evidence="2 3">
    <name type="scientific">Phytophthora fragariaefolia</name>
    <dbReference type="NCBI Taxonomy" id="1490495"/>
    <lineage>
        <taxon>Eukaryota</taxon>
        <taxon>Sar</taxon>
        <taxon>Stramenopiles</taxon>
        <taxon>Oomycota</taxon>
        <taxon>Peronosporomycetes</taxon>
        <taxon>Peronosporales</taxon>
        <taxon>Peronosporaceae</taxon>
        <taxon>Phytophthora</taxon>
    </lineage>
</organism>
<feature type="compositionally biased region" description="Acidic residues" evidence="1">
    <location>
        <begin position="27"/>
        <end position="41"/>
    </location>
</feature>
<accession>A0A9W7D0Z0</accession>
<evidence type="ECO:0000256" key="1">
    <source>
        <dbReference type="SAM" id="MobiDB-lite"/>
    </source>
</evidence>
<dbReference type="EMBL" id="BSXT01003176">
    <property type="protein sequence ID" value="GMF52928.1"/>
    <property type="molecule type" value="Genomic_DNA"/>
</dbReference>
<comment type="caution">
    <text evidence="2">The sequence shown here is derived from an EMBL/GenBank/DDBJ whole genome shotgun (WGS) entry which is preliminary data.</text>
</comment>
<keyword evidence="3" id="KW-1185">Reference proteome</keyword>
<protein>
    <submittedName>
        <fullName evidence="2">Unnamed protein product</fullName>
    </submittedName>
</protein>
<evidence type="ECO:0000313" key="3">
    <source>
        <dbReference type="Proteomes" id="UP001165121"/>
    </source>
</evidence>
<name>A0A9W7D0Z0_9STRA</name>
<evidence type="ECO:0000313" key="2">
    <source>
        <dbReference type="EMBL" id="GMF52928.1"/>
    </source>
</evidence>
<reference evidence="2" key="1">
    <citation type="submission" date="2023-04" db="EMBL/GenBank/DDBJ databases">
        <title>Phytophthora fragariaefolia NBRC 109709.</title>
        <authorList>
            <person name="Ichikawa N."/>
            <person name="Sato H."/>
            <person name="Tonouchi N."/>
        </authorList>
    </citation>
    <scope>NUCLEOTIDE SEQUENCE</scope>
    <source>
        <strain evidence="2">NBRC 109709</strain>
    </source>
</reference>
<dbReference type="Proteomes" id="UP001165121">
    <property type="component" value="Unassembled WGS sequence"/>
</dbReference>
<feature type="region of interest" description="Disordered" evidence="1">
    <location>
        <begin position="1"/>
        <end position="51"/>
    </location>
</feature>
<gene>
    <name evidence="2" type="ORF">Pfra01_002177200</name>
</gene>